<keyword evidence="3" id="KW-0574">Periplasm</keyword>
<feature type="chain" id="PRO_5011776480" evidence="4">
    <location>
        <begin position="28"/>
        <end position="378"/>
    </location>
</feature>
<dbReference type="SUPFAM" id="SSF53850">
    <property type="entry name" value="Periplasmic binding protein-like II"/>
    <property type="match status" value="1"/>
</dbReference>
<keyword evidence="2 4" id="KW-0732">Signal</keyword>
<protein>
    <submittedName>
        <fullName evidence="5">TRAP-type C4-dicarboxylate transport system, substrate-binding protein</fullName>
    </submittedName>
</protein>
<dbReference type="InterPro" id="IPR038404">
    <property type="entry name" value="TRAP_DctP_sf"/>
</dbReference>
<feature type="signal peptide" evidence="4">
    <location>
        <begin position="1"/>
        <end position="27"/>
    </location>
</feature>
<evidence type="ECO:0000313" key="6">
    <source>
        <dbReference type="Proteomes" id="UP000199118"/>
    </source>
</evidence>
<dbReference type="InterPro" id="IPR018389">
    <property type="entry name" value="DctP_fam"/>
</dbReference>
<evidence type="ECO:0000256" key="2">
    <source>
        <dbReference type="ARBA" id="ARBA00022729"/>
    </source>
</evidence>
<dbReference type="STRING" id="356660.SAMN05444336_1011127"/>
<evidence type="ECO:0000256" key="1">
    <source>
        <dbReference type="ARBA" id="ARBA00004418"/>
    </source>
</evidence>
<evidence type="ECO:0000313" key="5">
    <source>
        <dbReference type="EMBL" id="SDW47701.1"/>
    </source>
</evidence>
<reference evidence="5 6" key="1">
    <citation type="submission" date="2016-10" db="EMBL/GenBank/DDBJ databases">
        <authorList>
            <person name="de Groot N.N."/>
        </authorList>
    </citation>
    <scope>NUCLEOTIDE SEQUENCE [LARGE SCALE GENOMIC DNA]</scope>
    <source>
        <strain evidence="5 6">DSM 17890</strain>
    </source>
</reference>
<dbReference type="GO" id="GO:0055085">
    <property type="term" value="P:transmembrane transport"/>
    <property type="evidence" value="ECO:0007669"/>
    <property type="project" value="InterPro"/>
</dbReference>
<keyword evidence="6" id="KW-1185">Reference proteome</keyword>
<evidence type="ECO:0000256" key="4">
    <source>
        <dbReference type="SAM" id="SignalP"/>
    </source>
</evidence>
<dbReference type="GO" id="GO:0042597">
    <property type="term" value="C:periplasmic space"/>
    <property type="evidence" value="ECO:0007669"/>
    <property type="project" value="UniProtKB-SubCell"/>
</dbReference>
<organism evidence="5 6">
    <name type="scientific">Albimonas donghaensis</name>
    <dbReference type="NCBI Taxonomy" id="356660"/>
    <lineage>
        <taxon>Bacteria</taxon>
        <taxon>Pseudomonadati</taxon>
        <taxon>Pseudomonadota</taxon>
        <taxon>Alphaproteobacteria</taxon>
        <taxon>Rhodobacterales</taxon>
        <taxon>Paracoccaceae</taxon>
        <taxon>Albimonas</taxon>
    </lineage>
</organism>
<dbReference type="NCBIfam" id="NF037995">
    <property type="entry name" value="TRAP_S1"/>
    <property type="match status" value="1"/>
</dbReference>
<dbReference type="OrthoDB" id="9769667at2"/>
<dbReference type="CDD" id="cd13666">
    <property type="entry name" value="PBP2_TRAP_DctP_like_1"/>
    <property type="match status" value="1"/>
</dbReference>
<dbReference type="PANTHER" id="PTHR33376">
    <property type="match status" value="1"/>
</dbReference>
<comment type="subcellular location">
    <subcellularLocation>
        <location evidence="1">Periplasm</location>
    </subcellularLocation>
</comment>
<dbReference type="Proteomes" id="UP000199118">
    <property type="component" value="Unassembled WGS sequence"/>
</dbReference>
<dbReference type="RefSeq" id="WP_092680087.1">
    <property type="nucleotide sequence ID" value="NZ_FNMZ01000001.1"/>
</dbReference>
<sequence length="378" mass="40250">MTLMSSARARSRAAVLAAVSASAVALAAPAGAEELSYGGYISATHPVHSVGLDPFFARVTEATGGELTWTTFYGGAMGGPKELLGAIGDNILDSGAVVDVYTKSSLPVSAMISGLLATADDSRLYGAAMAEHELLNCPSCAEEREDNGIVALGYYATSPYVLMCAEPVSTLDELAGKKVRTSSRFGAMMQGMGATAVSITSAEMYEAMQRGSTDCAVGPAAWLTSYNIKDFVRSVVSTPLGAYYGTMVLTMNADRWEDLEPAHKQAIIDNIPQMTADINWVYLEEADAAMAEVAAREDGQVVEASEDFMSAVAAFREGEYDVAIKQGEEDGIDDAAEIVASFRATVDKWRKIMSEEVGDDKAKYAAALKREIYDKLDY</sequence>
<dbReference type="AlphaFoldDB" id="A0A1H2TV56"/>
<evidence type="ECO:0000256" key="3">
    <source>
        <dbReference type="ARBA" id="ARBA00022764"/>
    </source>
</evidence>
<accession>A0A1H2TV56</accession>
<dbReference type="Gene3D" id="3.40.190.170">
    <property type="entry name" value="Bacterial extracellular solute-binding protein, family 7"/>
    <property type="match status" value="1"/>
</dbReference>
<proteinExistence type="predicted"/>
<gene>
    <name evidence="5" type="ORF">SAMN05444336_1011127</name>
</gene>
<dbReference type="PANTHER" id="PTHR33376:SF15">
    <property type="entry name" value="BLL6794 PROTEIN"/>
    <property type="match status" value="1"/>
</dbReference>
<dbReference type="Pfam" id="PF03480">
    <property type="entry name" value="DctP"/>
    <property type="match status" value="1"/>
</dbReference>
<dbReference type="EMBL" id="FNMZ01000001">
    <property type="protein sequence ID" value="SDW47701.1"/>
    <property type="molecule type" value="Genomic_DNA"/>
</dbReference>
<name>A0A1H2TV56_9RHOB</name>